<dbReference type="STRING" id="478820.A0A196SG47"/>
<dbReference type="InterPro" id="IPR044836">
    <property type="entry name" value="TOL_plant"/>
</dbReference>
<dbReference type="PANTHER" id="PTHR45898">
    <property type="entry name" value="TOM1-LIKE PROTEIN"/>
    <property type="match status" value="1"/>
</dbReference>
<dbReference type="GO" id="GO:0043328">
    <property type="term" value="P:protein transport to vacuole involved in ubiquitin-dependent protein catabolic process via the multivesicular body sorting pathway"/>
    <property type="evidence" value="ECO:0007669"/>
    <property type="project" value="InterPro"/>
</dbReference>
<evidence type="ECO:0000313" key="2">
    <source>
        <dbReference type="EMBL" id="OAO15988.1"/>
    </source>
</evidence>
<dbReference type="InterPro" id="IPR008942">
    <property type="entry name" value="ENTH_VHS"/>
</dbReference>
<dbReference type="OrthoDB" id="2018246at2759"/>
<dbReference type="SMART" id="SM00288">
    <property type="entry name" value="VHS"/>
    <property type="match status" value="1"/>
</dbReference>
<evidence type="ECO:0000259" key="1">
    <source>
        <dbReference type="PROSITE" id="PS50179"/>
    </source>
</evidence>
<protein>
    <submittedName>
        <fullName evidence="2">Tom1esc</fullName>
    </submittedName>
</protein>
<keyword evidence="3" id="KW-1185">Reference proteome</keyword>
<name>A0A196SG47_BLAHN</name>
<dbReference type="InterPro" id="IPR002014">
    <property type="entry name" value="VHS_dom"/>
</dbReference>
<evidence type="ECO:0000313" key="3">
    <source>
        <dbReference type="Proteomes" id="UP000078348"/>
    </source>
</evidence>
<dbReference type="GO" id="GO:0035091">
    <property type="term" value="F:phosphatidylinositol binding"/>
    <property type="evidence" value="ECO:0007669"/>
    <property type="project" value="InterPro"/>
</dbReference>
<dbReference type="PROSITE" id="PS50179">
    <property type="entry name" value="VHS"/>
    <property type="match status" value="1"/>
</dbReference>
<dbReference type="Pfam" id="PF00790">
    <property type="entry name" value="VHS"/>
    <property type="match status" value="1"/>
</dbReference>
<dbReference type="AlphaFoldDB" id="A0A196SG47"/>
<sequence length="288" mass="32880">MSQLVYDATNPDLEEPDWGMFITLCDKANQKGEAFCKEVVGAMDARLKSKNPKTVALTIALLDTMEKNCNGCFHKAVCQKEFLDNLFKIAIEEQSPENAKEAAALVQLLALSFASMGKDYKLFSNLYRSLRNRGVSFPEESSVDVFTPNLSEEVVQNVPENVHVRYTSPNAKLENDLHIVQQHMVKMQSIILKRNRRNCIPENKQRELDDENDFLSQCLIRLIDLKSHYEHLDIPKTTEALCNMLKESIITLLRAYKDTSIDVEHLRIFPDNQSSAFDSSDDEIDIFN</sequence>
<reference evidence="2 3" key="1">
    <citation type="submission" date="2016-05" db="EMBL/GenBank/DDBJ databases">
        <title>Nuclear genome of Blastocystis sp. subtype 1 NandII.</title>
        <authorList>
            <person name="Gentekaki E."/>
            <person name="Curtis B."/>
            <person name="Stairs C."/>
            <person name="Eme L."/>
            <person name="Herman E."/>
            <person name="Klimes V."/>
            <person name="Arias M.C."/>
            <person name="Elias M."/>
            <person name="Hilliou F."/>
            <person name="Klute M."/>
            <person name="Malik S.-B."/>
            <person name="Pightling A."/>
            <person name="Rachubinski R."/>
            <person name="Salas D."/>
            <person name="Schlacht A."/>
            <person name="Suga H."/>
            <person name="Archibald J."/>
            <person name="Ball S.G."/>
            <person name="Clark G."/>
            <person name="Dacks J."/>
            <person name="Van Der Giezen M."/>
            <person name="Tsaousis A."/>
            <person name="Roger A."/>
        </authorList>
    </citation>
    <scope>NUCLEOTIDE SEQUENCE [LARGE SCALE GENOMIC DNA]</scope>
    <source>
        <strain evidence="3">ATCC 50177 / NandII</strain>
    </source>
</reference>
<dbReference type="CDD" id="cd03561">
    <property type="entry name" value="VHS"/>
    <property type="match status" value="1"/>
</dbReference>
<dbReference type="GO" id="GO:0043130">
    <property type="term" value="F:ubiquitin binding"/>
    <property type="evidence" value="ECO:0007669"/>
    <property type="project" value="InterPro"/>
</dbReference>
<accession>A0A196SG47</accession>
<dbReference type="EMBL" id="LXWW01000106">
    <property type="protein sequence ID" value="OAO15988.1"/>
    <property type="molecule type" value="Genomic_DNA"/>
</dbReference>
<comment type="caution">
    <text evidence="2">The sequence shown here is derived from an EMBL/GenBank/DDBJ whole genome shotgun (WGS) entry which is preliminary data.</text>
</comment>
<dbReference type="Gene3D" id="1.25.40.90">
    <property type="match status" value="1"/>
</dbReference>
<dbReference type="Proteomes" id="UP000078348">
    <property type="component" value="Unassembled WGS sequence"/>
</dbReference>
<feature type="domain" description="VHS" evidence="1">
    <location>
        <begin position="8"/>
        <end position="138"/>
    </location>
</feature>
<proteinExistence type="predicted"/>
<dbReference type="PANTHER" id="PTHR45898:SF4">
    <property type="entry name" value="TARGET OF MYB PROTEIN 1"/>
    <property type="match status" value="1"/>
</dbReference>
<gene>
    <name evidence="2" type="ORF">AV274_2304</name>
</gene>
<dbReference type="SUPFAM" id="SSF48464">
    <property type="entry name" value="ENTH/VHS domain"/>
    <property type="match status" value="1"/>
</dbReference>
<organism evidence="2 3">
    <name type="scientific">Blastocystis sp. subtype 1 (strain ATCC 50177 / NandII)</name>
    <dbReference type="NCBI Taxonomy" id="478820"/>
    <lineage>
        <taxon>Eukaryota</taxon>
        <taxon>Sar</taxon>
        <taxon>Stramenopiles</taxon>
        <taxon>Bigyra</taxon>
        <taxon>Opalozoa</taxon>
        <taxon>Opalinata</taxon>
        <taxon>Blastocystidae</taxon>
        <taxon>Blastocystis</taxon>
    </lineage>
</organism>